<dbReference type="RefSeq" id="WP_345563700.1">
    <property type="nucleotide sequence ID" value="NZ_BAABDQ010000007.1"/>
</dbReference>
<dbReference type="EMBL" id="BAABDQ010000007">
    <property type="protein sequence ID" value="GAA3555486.1"/>
    <property type="molecule type" value="Genomic_DNA"/>
</dbReference>
<keyword evidence="2" id="KW-1185">Reference proteome</keyword>
<evidence type="ECO:0000313" key="1">
    <source>
        <dbReference type="EMBL" id="GAA3555486.1"/>
    </source>
</evidence>
<organism evidence="1 2">
    <name type="scientific">Nonomuraea rosea</name>
    <dbReference type="NCBI Taxonomy" id="638574"/>
    <lineage>
        <taxon>Bacteria</taxon>
        <taxon>Bacillati</taxon>
        <taxon>Actinomycetota</taxon>
        <taxon>Actinomycetes</taxon>
        <taxon>Streptosporangiales</taxon>
        <taxon>Streptosporangiaceae</taxon>
        <taxon>Nonomuraea</taxon>
    </lineage>
</organism>
<accession>A0ABP6WTK2</accession>
<protein>
    <submittedName>
        <fullName evidence="1">Uncharacterized protein</fullName>
    </submittedName>
</protein>
<proteinExistence type="predicted"/>
<evidence type="ECO:0000313" key="2">
    <source>
        <dbReference type="Proteomes" id="UP001500630"/>
    </source>
</evidence>
<reference evidence="2" key="1">
    <citation type="journal article" date="2019" name="Int. J. Syst. Evol. Microbiol.">
        <title>The Global Catalogue of Microorganisms (GCM) 10K type strain sequencing project: providing services to taxonomists for standard genome sequencing and annotation.</title>
        <authorList>
            <consortium name="The Broad Institute Genomics Platform"/>
            <consortium name="The Broad Institute Genome Sequencing Center for Infectious Disease"/>
            <person name="Wu L."/>
            <person name="Ma J."/>
        </authorList>
    </citation>
    <scope>NUCLEOTIDE SEQUENCE [LARGE SCALE GENOMIC DNA]</scope>
    <source>
        <strain evidence="2">JCM 17326</strain>
    </source>
</reference>
<sequence>MQRSLRRFRRARRACAEYGVVAQDGPVARMPKRAPGALREIAAGGARGEIVFTM</sequence>
<dbReference type="Proteomes" id="UP001500630">
    <property type="component" value="Unassembled WGS sequence"/>
</dbReference>
<gene>
    <name evidence="1" type="ORF">GCM10022419_039840</name>
</gene>
<name>A0ABP6WTK2_9ACTN</name>
<comment type="caution">
    <text evidence="1">The sequence shown here is derived from an EMBL/GenBank/DDBJ whole genome shotgun (WGS) entry which is preliminary data.</text>
</comment>